<evidence type="ECO:0000256" key="1">
    <source>
        <dbReference type="SAM" id="MobiDB-lite"/>
    </source>
</evidence>
<protein>
    <submittedName>
        <fullName evidence="2">Uncharacterized protein</fullName>
    </submittedName>
</protein>
<organism evidence="2 3">
    <name type="scientific">Colletotrichum asianum</name>
    <dbReference type="NCBI Taxonomy" id="702518"/>
    <lineage>
        <taxon>Eukaryota</taxon>
        <taxon>Fungi</taxon>
        <taxon>Dikarya</taxon>
        <taxon>Ascomycota</taxon>
        <taxon>Pezizomycotina</taxon>
        <taxon>Sordariomycetes</taxon>
        <taxon>Hypocreomycetidae</taxon>
        <taxon>Glomerellales</taxon>
        <taxon>Glomerellaceae</taxon>
        <taxon>Colletotrichum</taxon>
        <taxon>Colletotrichum gloeosporioides species complex</taxon>
    </lineage>
</organism>
<proteinExistence type="predicted"/>
<dbReference type="EMBL" id="WOWK01000218">
    <property type="protein sequence ID" value="KAF0315260.1"/>
    <property type="molecule type" value="Genomic_DNA"/>
</dbReference>
<dbReference type="AlphaFoldDB" id="A0A8H3VWL9"/>
<accession>A0A8H3VWL9</accession>
<feature type="compositionally biased region" description="Basic and acidic residues" evidence="1">
    <location>
        <begin position="169"/>
        <end position="199"/>
    </location>
</feature>
<sequence>MSTASWQGLVTWLKACPEFSPSYFVVDASELPAQYISPQIRPSSPFFLGVTEPKPENGAPTASLIYKGCKSRSLGYGDSFMIKEDNADGASLSYAWPPNRAFPRLPYSLDQRSRRNSTYVDEAIKRVDSDFTENDPAFTSTSDKQRRVKLPLHAKGGNYSIRKTQQIQSHEKVSAYETQRPGEHSPKETAGPERIREETLASPELSRQSHVRDCSKLQIPPATSSGTHSHTDLGEATTSEALRGCGPRDKNPCDKRDYNRDEYQNISSDEDVGSVNTREGYNLDKEDHVEEDQDDYNSDDEGSFQLRRGQKR</sequence>
<reference evidence="2 3" key="1">
    <citation type="submission" date="2019-12" db="EMBL/GenBank/DDBJ databases">
        <title>A genome sequence resource for the geographically widespread anthracnose pathogen Colletotrichum asianum.</title>
        <authorList>
            <person name="Meng Y."/>
        </authorList>
    </citation>
    <scope>NUCLEOTIDE SEQUENCE [LARGE SCALE GENOMIC DNA]</scope>
    <source>
        <strain evidence="2 3">ICMP 18580</strain>
    </source>
</reference>
<keyword evidence="3" id="KW-1185">Reference proteome</keyword>
<feature type="region of interest" description="Disordered" evidence="1">
    <location>
        <begin position="132"/>
        <end position="312"/>
    </location>
</feature>
<feature type="compositionally biased region" description="Acidic residues" evidence="1">
    <location>
        <begin position="289"/>
        <end position="302"/>
    </location>
</feature>
<gene>
    <name evidence="2" type="ORF">GQ607_017504</name>
</gene>
<comment type="caution">
    <text evidence="2">The sequence shown here is derived from an EMBL/GenBank/DDBJ whole genome shotgun (WGS) entry which is preliminary data.</text>
</comment>
<feature type="compositionally biased region" description="Basic and acidic residues" evidence="1">
    <location>
        <begin position="246"/>
        <end position="263"/>
    </location>
</feature>
<evidence type="ECO:0000313" key="2">
    <source>
        <dbReference type="EMBL" id="KAF0315260.1"/>
    </source>
</evidence>
<name>A0A8H3VWL9_9PEZI</name>
<dbReference type="Proteomes" id="UP000434172">
    <property type="component" value="Unassembled WGS sequence"/>
</dbReference>
<evidence type="ECO:0000313" key="3">
    <source>
        <dbReference type="Proteomes" id="UP000434172"/>
    </source>
</evidence>